<dbReference type="InterPro" id="IPR050807">
    <property type="entry name" value="TransReg_Diox_bact_type"/>
</dbReference>
<dbReference type="EMBL" id="OX458333">
    <property type="protein sequence ID" value="CAI8738385.1"/>
    <property type="molecule type" value="Genomic_DNA"/>
</dbReference>
<sequence>MDVQLIEKDNAKWALIPYDDYLSLVELAELAIDMTSDTNTKEKVAPEVVQLPEELRARLLGGENAIRIWREFRRLTLAELAKRAGVTESFVALVERGRPTCRIDKLKRIAEALGVHLEQIIVGD</sequence>
<dbReference type="InterPro" id="IPR010982">
    <property type="entry name" value="Lambda_DNA-bd_dom_sf"/>
</dbReference>
<keyword evidence="4" id="KW-1185">Reference proteome</keyword>
<keyword evidence="1" id="KW-0238">DNA-binding</keyword>
<dbReference type="Pfam" id="PF13560">
    <property type="entry name" value="HTH_31"/>
    <property type="match status" value="1"/>
</dbReference>
<evidence type="ECO:0000313" key="4">
    <source>
        <dbReference type="Proteomes" id="UP001162030"/>
    </source>
</evidence>
<proteinExistence type="predicted"/>
<dbReference type="PANTHER" id="PTHR46797">
    <property type="entry name" value="HTH-TYPE TRANSCRIPTIONAL REGULATOR"/>
    <property type="match status" value="1"/>
</dbReference>
<name>A0ABM9HWS8_9GAMM</name>
<evidence type="ECO:0000256" key="1">
    <source>
        <dbReference type="ARBA" id="ARBA00023125"/>
    </source>
</evidence>
<gene>
    <name evidence="3" type="ORF">MSZNOR_0416</name>
</gene>
<dbReference type="PROSITE" id="PS50943">
    <property type="entry name" value="HTH_CROC1"/>
    <property type="match status" value="1"/>
</dbReference>
<dbReference type="Proteomes" id="UP001162030">
    <property type="component" value="Chromosome"/>
</dbReference>
<protein>
    <submittedName>
        <fullName evidence="3">Xre family transcriptional regulator</fullName>
    </submittedName>
</protein>
<dbReference type="SMART" id="SM00530">
    <property type="entry name" value="HTH_XRE"/>
    <property type="match status" value="1"/>
</dbReference>
<evidence type="ECO:0000313" key="3">
    <source>
        <dbReference type="EMBL" id="CAI8738385.1"/>
    </source>
</evidence>
<dbReference type="SUPFAM" id="SSF47413">
    <property type="entry name" value="lambda repressor-like DNA-binding domains"/>
    <property type="match status" value="1"/>
</dbReference>
<reference evidence="3 4" key="1">
    <citation type="submission" date="2023-03" db="EMBL/GenBank/DDBJ databases">
        <authorList>
            <person name="Pearce D."/>
        </authorList>
    </citation>
    <scope>NUCLEOTIDE SEQUENCE [LARGE SCALE GENOMIC DNA]</scope>
    <source>
        <strain evidence="3">Msz</strain>
    </source>
</reference>
<dbReference type="RefSeq" id="WP_026610544.1">
    <property type="nucleotide sequence ID" value="NZ_OX458333.1"/>
</dbReference>
<dbReference type="CDD" id="cd00093">
    <property type="entry name" value="HTH_XRE"/>
    <property type="match status" value="1"/>
</dbReference>
<dbReference type="Gene3D" id="1.10.260.40">
    <property type="entry name" value="lambda repressor-like DNA-binding domains"/>
    <property type="match status" value="1"/>
</dbReference>
<organism evidence="3 4">
    <name type="scientific">Methylocaldum szegediense</name>
    <dbReference type="NCBI Taxonomy" id="73780"/>
    <lineage>
        <taxon>Bacteria</taxon>
        <taxon>Pseudomonadati</taxon>
        <taxon>Pseudomonadota</taxon>
        <taxon>Gammaproteobacteria</taxon>
        <taxon>Methylococcales</taxon>
        <taxon>Methylococcaceae</taxon>
        <taxon>Methylocaldum</taxon>
    </lineage>
</organism>
<accession>A0ABM9HWS8</accession>
<evidence type="ECO:0000259" key="2">
    <source>
        <dbReference type="PROSITE" id="PS50943"/>
    </source>
</evidence>
<dbReference type="PANTHER" id="PTHR46797:SF1">
    <property type="entry name" value="METHYLPHOSPHONATE SYNTHASE"/>
    <property type="match status" value="1"/>
</dbReference>
<feature type="domain" description="HTH cro/C1-type" evidence="2">
    <location>
        <begin position="66"/>
        <end position="120"/>
    </location>
</feature>
<dbReference type="InterPro" id="IPR001387">
    <property type="entry name" value="Cro/C1-type_HTH"/>
</dbReference>